<dbReference type="EMBL" id="HACA01027020">
    <property type="protein sequence ID" value="CDW44381.1"/>
    <property type="molecule type" value="Transcribed_RNA"/>
</dbReference>
<dbReference type="AlphaFoldDB" id="A0A0K2V360"/>
<proteinExistence type="predicted"/>
<accession>A0A0K2V360</accession>
<name>A0A0K2V360_LEPSM</name>
<sequence length="62" mass="6651">QHKRQCVCKFHPASVSTEKAAKTVGISIRTANSPIQPRRATTSAVTIRQTSGLSPCSAFLQP</sequence>
<feature type="non-terminal residue" evidence="1">
    <location>
        <position position="1"/>
    </location>
</feature>
<organism evidence="1">
    <name type="scientific">Lepeophtheirus salmonis</name>
    <name type="common">Salmon louse</name>
    <name type="synonym">Caligus salmonis</name>
    <dbReference type="NCBI Taxonomy" id="72036"/>
    <lineage>
        <taxon>Eukaryota</taxon>
        <taxon>Metazoa</taxon>
        <taxon>Ecdysozoa</taxon>
        <taxon>Arthropoda</taxon>
        <taxon>Crustacea</taxon>
        <taxon>Multicrustacea</taxon>
        <taxon>Hexanauplia</taxon>
        <taxon>Copepoda</taxon>
        <taxon>Siphonostomatoida</taxon>
        <taxon>Caligidae</taxon>
        <taxon>Lepeophtheirus</taxon>
    </lineage>
</organism>
<protein>
    <submittedName>
        <fullName evidence="1">Uncharacterized protein</fullName>
    </submittedName>
</protein>
<reference evidence="1" key="1">
    <citation type="submission" date="2014-05" db="EMBL/GenBank/DDBJ databases">
        <authorList>
            <person name="Chronopoulou M."/>
        </authorList>
    </citation>
    <scope>NUCLEOTIDE SEQUENCE</scope>
    <source>
        <tissue evidence="1">Whole organism</tissue>
    </source>
</reference>
<evidence type="ECO:0000313" key="1">
    <source>
        <dbReference type="EMBL" id="CDW44381.1"/>
    </source>
</evidence>